<proteinExistence type="predicted"/>
<reference evidence="2" key="1">
    <citation type="journal article" date="2014" name="Genome Announc.">
        <title>Draft Genome Sequence of the Yeast Pseudozyma antarctica Type Strain JCM10317, a Producer of the Glycolipid Biosurfactants, Mannosylerythritol Lipids.</title>
        <authorList>
            <person name="Saika A."/>
            <person name="Koike H."/>
            <person name="Hori T."/>
            <person name="Fukuoka T."/>
            <person name="Sato S."/>
            <person name="Habe H."/>
            <person name="Kitamoto D."/>
            <person name="Morita T."/>
        </authorList>
    </citation>
    <scope>NUCLEOTIDE SEQUENCE [LARGE SCALE GENOMIC DNA]</scope>
    <source>
        <strain evidence="2">JCM 10317</strain>
    </source>
</reference>
<protein>
    <submittedName>
        <fullName evidence="1">Uncharacterized protein</fullName>
    </submittedName>
</protein>
<dbReference type="OrthoDB" id="3366352at2759"/>
<dbReference type="RefSeq" id="XP_014657327.1">
    <property type="nucleotide sequence ID" value="XM_014801841.1"/>
</dbReference>
<evidence type="ECO:0000313" key="2">
    <source>
        <dbReference type="Proteomes" id="UP000053758"/>
    </source>
</evidence>
<keyword evidence="2" id="KW-1185">Reference proteome</keyword>
<sequence>MSAPSQHRQPRDHQPSDCIVRVARLSSCEHQRQRQHHHHCHIRPCRCTTPRHEAHNVDSERGPIDKRLTAASARQIDIAPTHTHSAPPSASASTSHFRSQDHAIISPEHAESKHARASAPYRSKRGRGDLDAIADTRRESAPSSLGGGASSASADTHAQCRGCCASDATSRQEEWSKVYYVCKDVVASQSDLFSELVQAQQVGSGEIGSRAARMIEVTLTLPDATSFGVLLDYFESGDFGRISSAMESGEARWESVMLNARHLRVSEMLKMQLGAWWRHQQSRMHRGSLPAQAVAPPHAAQAHLSEPSSSRPSQAGARPRAYTTGNGGRPSLHDRLSESKKILTPSRALSVASPSNASPEPTHAAKRTREGRIRSTPRRDSRPEGLYSVTRAEPRARSPPPMRKTRPAALQATLSKRPRALSSLAYYCSVAPESKIPPTLTR</sequence>
<dbReference type="EMBL" id="DF830072">
    <property type="protein sequence ID" value="GAK64387.1"/>
    <property type="molecule type" value="Genomic_DNA"/>
</dbReference>
<dbReference type="HOGENOM" id="CLU_619825_0_0_1"/>
<gene>
    <name evidence="1" type="ORF">PAN0_005c2600</name>
</gene>
<dbReference type="AlphaFoldDB" id="A0A081CCJ1"/>
<accession>A0A081CCJ1</accession>
<organism evidence="1 2">
    <name type="scientific">Pseudozyma antarctica</name>
    <name type="common">Yeast</name>
    <name type="synonym">Candida antarctica</name>
    <dbReference type="NCBI Taxonomy" id="84753"/>
    <lineage>
        <taxon>Eukaryota</taxon>
        <taxon>Fungi</taxon>
        <taxon>Dikarya</taxon>
        <taxon>Basidiomycota</taxon>
        <taxon>Ustilaginomycotina</taxon>
        <taxon>Ustilaginomycetes</taxon>
        <taxon>Ustilaginales</taxon>
        <taxon>Ustilaginaceae</taxon>
        <taxon>Moesziomyces</taxon>
    </lineage>
</organism>
<dbReference type="GeneID" id="26303366"/>
<name>A0A081CCJ1_PSEA2</name>
<evidence type="ECO:0000313" key="1">
    <source>
        <dbReference type="EMBL" id="GAK64387.1"/>
    </source>
</evidence>
<dbReference type="Proteomes" id="UP000053758">
    <property type="component" value="Unassembled WGS sequence"/>
</dbReference>